<reference evidence="2 3" key="1">
    <citation type="submission" date="2017-12" db="EMBL/GenBank/DDBJ databases">
        <title>Complete genome sequence of Herbivorax saccincola GGR1, a novel Cellulosome-producing hydrolytic bacterium in a thermophilic biogas plant, established by Illumina and Nanopore MinION sequencing.</title>
        <authorList>
            <person name="Pechtl A."/>
            <person name="Ruckert C."/>
            <person name="Koeck D.E."/>
            <person name="Maus I."/>
            <person name="Winkler A."/>
            <person name="Kalinowski J."/>
            <person name="Puhler A."/>
            <person name="Schwarz W.W."/>
            <person name="Zverlov V.V."/>
            <person name="Schluter A."/>
            <person name="Liebl W."/>
        </authorList>
    </citation>
    <scope>NUCLEOTIDE SEQUENCE [LARGE SCALE GENOMIC DNA]</scope>
    <source>
        <strain evidence="3">SR1</strain>
    </source>
</reference>
<dbReference type="RefSeq" id="WP_101300424.1">
    <property type="nucleotide sequence ID" value="NZ_CP025197.1"/>
</dbReference>
<gene>
    <name evidence="2" type="ORF">HVS_06710</name>
</gene>
<evidence type="ECO:0000313" key="3">
    <source>
        <dbReference type="Proteomes" id="UP000233534"/>
    </source>
</evidence>
<evidence type="ECO:0000313" key="2">
    <source>
        <dbReference type="EMBL" id="AUG57268.1"/>
    </source>
</evidence>
<proteinExistence type="predicted"/>
<organism evidence="2 3">
    <name type="scientific">Acetivibrio saccincola</name>
    <dbReference type="NCBI Taxonomy" id="1677857"/>
    <lineage>
        <taxon>Bacteria</taxon>
        <taxon>Bacillati</taxon>
        <taxon>Bacillota</taxon>
        <taxon>Clostridia</taxon>
        <taxon>Eubacteriales</taxon>
        <taxon>Oscillospiraceae</taxon>
        <taxon>Acetivibrio</taxon>
    </lineage>
</organism>
<dbReference type="Pfam" id="PF06114">
    <property type="entry name" value="Peptidase_M78"/>
    <property type="match status" value="1"/>
</dbReference>
<dbReference type="EMBL" id="CP025197">
    <property type="protein sequence ID" value="AUG57268.1"/>
    <property type="molecule type" value="Genomic_DNA"/>
</dbReference>
<dbReference type="KEGG" id="hsc:HVS_06710"/>
<dbReference type="Proteomes" id="UP000233534">
    <property type="component" value="Chromosome"/>
</dbReference>
<dbReference type="PANTHER" id="PTHR43236">
    <property type="entry name" value="ANTITOXIN HIGA1"/>
    <property type="match status" value="1"/>
</dbReference>
<dbReference type="Gene3D" id="1.10.10.2910">
    <property type="match status" value="1"/>
</dbReference>
<accession>A0A2K9E4D8</accession>
<dbReference type="InterPro" id="IPR052345">
    <property type="entry name" value="Rad_response_metalloprotease"/>
</dbReference>
<feature type="domain" description="IrrE N-terminal-like" evidence="1">
    <location>
        <begin position="45"/>
        <end position="169"/>
    </location>
</feature>
<dbReference type="InterPro" id="IPR010359">
    <property type="entry name" value="IrrE_HExxH"/>
</dbReference>
<dbReference type="AlphaFoldDB" id="A0A2K9E4D8"/>
<evidence type="ECO:0000259" key="1">
    <source>
        <dbReference type="Pfam" id="PF06114"/>
    </source>
</evidence>
<name>A0A2K9E4D8_9FIRM</name>
<dbReference type="PANTHER" id="PTHR43236:SF2">
    <property type="entry name" value="BLL0069 PROTEIN"/>
    <property type="match status" value="1"/>
</dbReference>
<protein>
    <recommendedName>
        <fullName evidence="1">IrrE N-terminal-like domain-containing protein</fullName>
    </recommendedName>
</protein>
<sequence>MPYDYSKYEFKSDNHKYQGITAAYLERERLKIDDSINDIYGLLRKQKIHIFRRKLEDSDISGVYIKHPIAGHCVLINYSDDLYRQNFSMAHKYCHVLFDSGKEQSITYFNREMDYVEIRANNFASNFLLPDKGIESINTDISYEELIKIILDICNHYNVSSKVVIYRLKGKRFSEKLIERLLKDERLIISKSDKIDPELVGASKNLHERLKKIIESGISLEFIELVRNAYQQNEISYGKMLECLQMNIEDAKQLIDLWDVYMEV</sequence>
<keyword evidence="3" id="KW-1185">Reference proteome</keyword>